<proteinExistence type="predicted"/>
<gene>
    <name evidence="2" type="ORF">ARMOST_02309</name>
</gene>
<dbReference type="Proteomes" id="UP000219338">
    <property type="component" value="Unassembled WGS sequence"/>
</dbReference>
<organism evidence="2 3">
    <name type="scientific">Armillaria ostoyae</name>
    <name type="common">Armillaria root rot fungus</name>
    <dbReference type="NCBI Taxonomy" id="47428"/>
    <lineage>
        <taxon>Eukaryota</taxon>
        <taxon>Fungi</taxon>
        <taxon>Dikarya</taxon>
        <taxon>Basidiomycota</taxon>
        <taxon>Agaricomycotina</taxon>
        <taxon>Agaricomycetes</taxon>
        <taxon>Agaricomycetidae</taxon>
        <taxon>Agaricales</taxon>
        <taxon>Marasmiineae</taxon>
        <taxon>Physalacriaceae</taxon>
        <taxon>Armillaria</taxon>
    </lineage>
</organism>
<accession>A0A284QRC9</accession>
<feature type="compositionally biased region" description="Basic and acidic residues" evidence="1">
    <location>
        <begin position="19"/>
        <end position="29"/>
    </location>
</feature>
<keyword evidence="3" id="KW-1185">Reference proteome</keyword>
<sequence length="121" mass="13671">MIRTAYLLSADYYWEKHDMIDNPEPRNDEIEPTSDSDGDGWKEVASVFAETRLLFLPLQFDSTRKGCHHQILQHDRGHHGLSPSDASIQATMSSTGITIEGLDQPDGYSSWLINASNDYQD</sequence>
<name>A0A284QRC9_ARMOS</name>
<dbReference type="AlphaFoldDB" id="A0A284QRC9"/>
<protein>
    <submittedName>
        <fullName evidence="2">Uncharacterized protein</fullName>
    </submittedName>
</protein>
<feature type="region of interest" description="Disordered" evidence="1">
    <location>
        <begin position="19"/>
        <end position="40"/>
    </location>
</feature>
<evidence type="ECO:0000313" key="2">
    <source>
        <dbReference type="EMBL" id="SJK99028.1"/>
    </source>
</evidence>
<evidence type="ECO:0000313" key="3">
    <source>
        <dbReference type="Proteomes" id="UP000219338"/>
    </source>
</evidence>
<evidence type="ECO:0000256" key="1">
    <source>
        <dbReference type="SAM" id="MobiDB-lite"/>
    </source>
</evidence>
<reference evidence="3" key="1">
    <citation type="journal article" date="2017" name="Nat. Ecol. Evol.">
        <title>Genome expansion and lineage-specific genetic innovations in the forest pathogenic fungi Armillaria.</title>
        <authorList>
            <person name="Sipos G."/>
            <person name="Prasanna A.N."/>
            <person name="Walter M.C."/>
            <person name="O'Connor E."/>
            <person name="Balint B."/>
            <person name="Krizsan K."/>
            <person name="Kiss B."/>
            <person name="Hess J."/>
            <person name="Varga T."/>
            <person name="Slot J."/>
            <person name="Riley R."/>
            <person name="Boka B."/>
            <person name="Rigling D."/>
            <person name="Barry K."/>
            <person name="Lee J."/>
            <person name="Mihaltcheva S."/>
            <person name="LaButti K."/>
            <person name="Lipzen A."/>
            <person name="Waldron R."/>
            <person name="Moloney N.M."/>
            <person name="Sperisen C."/>
            <person name="Kredics L."/>
            <person name="Vagvoelgyi C."/>
            <person name="Patrignani A."/>
            <person name="Fitzpatrick D."/>
            <person name="Nagy I."/>
            <person name="Doyle S."/>
            <person name="Anderson J.B."/>
            <person name="Grigoriev I.V."/>
            <person name="Gueldener U."/>
            <person name="Muensterkoetter M."/>
            <person name="Nagy L.G."/>
        </authorList>
    </citation>
    <scope>NUCLEOTIDE SEQUENCE [LARGE SCALE GENOMIC DNA]</scope>
    <source>
        <strain evidence="3">C18/9</strain>
    </source>
</reference>
<dbReference type="OrthoDB" id="10642142at2759"/>
<dbReference type="EMBL" id="FUEG01000001">
    <property type="protein sequence ID" value="SJK99028.1"/>
    <property type="molecule type" value="Genomic_DNA"/>
</dbReference>